<gene>
    <name evidence="6 8" type="primary">xseB</name>
    <name evidence="8" type="ORF">E4634_01865</name>
</gene>
<comment type="similarity">
    <text evidence="1 6">Belongs to the XseB family.</text>
</comment>
<evidence type="ECO:0000313" key="8">
    <source>
        <dbReference type="EMBL" id="TGD75658.1"/>
    </source>
</evidence>
<keyword evidence="5 6" id="KW-0269">Exonuclease</keyword>
<keyword evidence="3 6" id="KW-0540">Nuclease</keyword>
<dbReference type="GO" id="GO:0008855">
    <property type="term" value="F:exodeoxyribonuclease VII activity"/>
    <property type="evidence" value="ECO:0007669"/>
    <property type="project" value="UniProtKB-UniRule"/>
</dbReference>
<dbReference type="EC" id="3.1.11.6" evidence="6"/>
<dbReference type="InterPro" id="IPR003761">
    <property type="entry name" value="Exonuc_VII_S"/>
</dbReference>
<accession>A0A4Z0M8G3</accession>
<comment type="catalytic activity">
    <reaction evidence="6">
        <text>Exonucleolytic cleavage in either 5'- to 3'- or 3'- to 5'-direction to yield nucleoside 5'-phosphates.</text>
        <dbReference type="EC" id="3.1.11.6"/>
    </reaction>
</comment>
<dbReference type="Pfam" id="PF02609">
    <property type="entry name" value="Exonuc_VII_S"/>
    <property type="match status" value="1"/>
</dbReference>
<evidence type="ECO:0000313" key="9">
    <source>
        <dbReference type="Proteomes" id="UP000298050"/>
    </source>
</evidence>
<evidence type="ECO:0000256" key="3">
    <source>
        <dbReference type="ARBA" id="ARBA00022722"/>
    </source>
</evidence>
<dbReference type="NCBIfam" id="TIGR01280">
    <property type="entry name" value="xseB"/>
    <property type="match status" value="1"/>
</dbReference>
<comment type="caution">
    <text evidence="8">The sequence shown here is derived from an EMBL/GenBank/DDBJ whole genome shotgun (WGS) entry which is preliminary data.</text>
</comment>
<feature type="region of interest" description="Disordered" evidence="7">
    <location>
        <begin position="1"/>
        <end position="22"/>
    </location>
</feature>
<dbReference type="Proteomes" id="UP000298050">
    <property type="component" value="Unassembled WGS sequence"/>
</dbReference>
<reference evidence="8 9" key="1">
    <citation type="submission" date="2019-04" db="EMBL/GenBank/DDBJ databases">
        <title>Taxonomy of novel Haliea sp. from mangrove soil of West Coast of India.</title>
        <authorList>
            <person name="Verma A."/>
            <person name="Kumar P."/>
            <person name="Krishnamurthi S."/>
        </authorList>
    </citation>
    <scope>NUCLEOTIDE SEQUENCE [LARGE SCALE GENOMIC DNA]</scope>
    <source>
        <strain evidence="8 9">SAOS-164</strain>
    </source>
</reference>
<evidence type="ECO:0000256" key="5">
    <source>
        <dbReference type="ARBA" id="ARBA00022839"/>
    </source>
</evidence>
<dbReference type="GO" id="GO:0006308">
    <property type="term" value="P:DNA catabolic process"/>
    <property type="evidence" value="ECO:0007669"/>
    <property type="project" value="UniProtKB-UniRule"/>
</dbReference>
<keyword evidence="9" id="KW-1185">Reference proteome</keyword>
<comment type="subunit">
    <text evidence="6">Heterooligomer composed of large and small subunits.</text>
</comment>
<comment type="function">
    <text evidence="6">Bidirectionally degrades single-stranded DNA into large acid-insoluble oligonucleotides, which are then degraded further into small acid-soluble oligonucleotides.</text>
</comment>
<dbReference type="Gene3D" id="1.10.287.1040">
    <property type="entry name" value="Exonuclease VII, small subunit"/>
    <property type="match status" value="1"/>
</dbReference>
<dbReference type="InterPro" id="IPR037004">
    <property type="entry name" value="Exonuc_VII_ssu_sf"/>
</dbReference>
<evidence type="ECO:0000256" key="7">
    <source>
        <dbReference type="SAM" id="MobiDB-lite"/>
    </source>
</evidence>
<evidence type="ECO:0000256" key="6">
    <source>
        <dbReference type="HAMAP-Rule" id="MF_00337"/>
    </source>
</evidence>
<comment type="subcellular location">
    <subcellularLocation>
        <location evidence="6">Cytoplasm</location>
    </subcellularLocation>
</comment>
<dbReference type="PANTHER" id="PTHR34137:SF1">
    <property type="entry name" value="EXODEOXYRIBONUCLEASE 7 SMALL SUBUNIT"/>
    <property type="match status" value="1"/>
</dbReference>
<name>A0A4Z0M8G3_9GAMM</name>
<dbReference type="GO" id="GO:0009318">
    <property type="term" value="C:exodeoxyribonuclease VII complex"/>
    <property type="evidence" value="ECO:0007669"/>
    <property type="project" value="UniProtKB-UniRule"/>
</dbReference>
<dbReference type="RefSeq" id="WP_135440910.1">
    <property type="nucleotide sequence ID" value="NZ_SRLE01000002.1"/>
</dbReference>
<keyword evidence="4 6" id="KW-0378">Hydrolase</keyword>
<evidence type="ECO:0000256" key="2">
    <source>
        <dbReference type="ARBA" id="ARBA00022490"/>
    </source>
</evidence>
<dbReference type="SUPFAM" id="SSF116842">
    <property type="entry name" value="XseB-like"/>
    <property type="match status" value="1"/>
</dbReference>
<dbReference type="OrthoDB" id="9801128at2"/>
<keyword evidence="2 6" id="KW-0963">Cytoplasm</keyword>
<dbReference type="GO" id="GO:0005829">
    <property type="term" value="C:cytosol"/>
    <property type="evidence" value="ECO:0007669"/>
    <property type="project" value="TreeGrafter"/>
</dbReference>
<dbReference type="PANTHER" id="PTHR34137">
    <property type="entry name" value="EXODEOXYRIBONUCLEASE 7 SMALL SUBUNIT"/>
    <property type="match status" value="1"/>
</dbReference>
<evidence type="ECO:0000256" key="4">
    <source>
        <dbReference type="ARBA" id="ARBA00022801"/>
    </source>
</evidence>
<evidence type="ECO:0000256" key="1">
    <source>
        <dbReference type="ARBA" id="ARBA00009998"/>
    </source>
</evidence>
<dbReference type="HAMAP" id="MF_00337">
    <property type="entry name" value="Exonuc_7_S"/>
    <property type="match status" value="1"/>
</dbReference>
<proteinExistence type="inferred from homology"/>
<dbReference type="PIRSF" id="PIRSF006488">
    <property type="entry name" value="Exonuc_VII_S"/>
    <property type="match status" value="1"/>
</dbReference>
<dbReference type="AlphaFoldDB" id="A0A4Z0M8G3"/>
<sequence>MSTGKKKAESPSPDFQSTMESIEKLLEKLENTETPLEDSLASFEQGITLIRRAQAQLTDAEQQVKLLVENGDEPRATPFDETEEP</sequence>
<protein>
    <recommendedName>
        <fullName evidence="6">Exodeoxyribonuclease 7 small subunit</fullName>
        <ecNumber evidence="6">3.1.11.6</ecNumber>
    </recommendedName>
    <alternativeName>
        <fullName evidence="6">Exodeoxyribonuclease VII small subunit</fullName>
        <shortName evidence="6">Exonuclease VII small subunit</shortName>
    </alternativeName>
</protein>
<organism evidence="8 9">
    <name type="scientific">Mangrovimicrobium sediminis</name>
    <dbReference type="NCBI Taxonomy" id="2562682"/>
    <lineage>
        <taxon>Bacteria</taxon>
        <taxon>Pseudomonadati</taxon>
        <taxon>Pseudomonadota</taxon>
        <taxon>Gammaproteobacteria</taxon>
        <taxon>Cellvibrionales</taxon>
        <taxon>Halieaceae</taxon>
        <taxon>Mangrovimicrobium</taxon>
    </lineage>
</organism>
<dbReference type="EMBL" id="SRLE01000002">
    <property type="protein sequence ID" value="TGD75658.1"/>
    <property type="molecule type" value="Genomic_DNA"/>
</dbReference>